<feature type="transmembrane region" description="Helical" evidence="1">
    <location>
        <begin position="20"/>
        <end position="40"/>
    </location>
</feature>
<sequence length="227" mass="25326">MKAIIWKDWLLCRRQKTFWLLGAIMEAITLTYIIGFILWLGTKNTLLVFMMFGPMVAYLSPILTVGTSYPNGNAHTLSMNKPLRTDGTVETMRCSDRPMAQYLLAKSVMPMLLGLSLLLPPVLYCLYGGALTPHDLVSPEMLYTLLTVLALTFTNEQVILASHATTSGTINIPIFLTAIPMMCFMVLSMFISPWMALLVMIAVGLLALTVSVIHSRHSYPTTFRRLS</sequence>
<gene>
    <name evidence="2" type="ORF">BTIS_1131</name>
</gene>
<organism evidence="2 3">
    <name type="scientific">Bifidobacterium tissieri</name>
    <dbReference type="NCBI Taxonomy" id="1630162"/>
    <lineage>
        <taxon>Bacteria</taxon>
        <taxon>Bacillati</taxon>
        <taxon>Actinomycetota</taxon>
        <taxon>Actinomycetes</taxon>
        <taxon>Bifidobacteriales</taxon>
        <taxon>Bifidobacteriaceae</taxon>
        <taxon>Bifidobacterium</taxon>
    </lineage>
</organism>
<proteinExistence type="predicted"/>
<name>A0A261FFD1_9BIFI</name>
<evidence type="ECO:0000313" key="3">
    <source>
        <dbReference type="Proteomes" id="UP000216444"/>
    </source>
</evidence>
<dbReference type="EMBL" id="MWWV01000006">
    <property type="protein sequence ID" value="OZG57890.1"/>
    <property type="molecule type" value="Genomic_DNA"/>
</dbReference>
<keyword evidence="1" id="KW-1133">Transmembrane helix</keyword>
<feature type="transmembrane region" description="Helical" evidence="1">
    <location>
        <begin position="46"/>
        <end position="69"/>
    </location>
</feature>
<comment type="caution">
    <text evidence="2">The sequence shown here is derived from an EMBL/GenBank/DDBJ whole genome shotgun (WGS) entry which is preliminary data.</text>
</comment>
<reference evidence="2 3" key="1">
    <citation type="journal article" date="2017" name="BMC Genomics">
        <title>Comparative genomic and phylogenomic analyses of the Bifidobacteriaceae family.</title>
        <authorList>
            <person name="Lugli G.A."/>
            <person name="Milani C."/>
            <person name="Turroni F."/>
            <person name="Duranti S."/>
            <person name="Mancabelli L."/>
            <person name="Mangifesta M."/>
            <person name="Ferrario C."/>
            <person name="Modesto M."/>
            <person name="Mattarelli P."/>
            <person name="Jiri K."/>
            <person name="van Sinderen D."/>
            <person name="Ventura M."/>
        </authorList>
    </citation>
    <scope>NUCLEOTIDE SEQUENCE [LARGE SCALE GENOMIC DNA]</scope>
    <source>
        <strain evidence="2 3">DSM 100201</strain>
    </source>
</reference>
<protein>
    <submittedName>
        <fullName evidence="2">Uncharacterized protein</fullName>
    </submittedName>
</protein>
<keyword evidence="1" id="KW-0472">Membrane</keyword>
<dbReference type="AlphaFoldDB" id="A0A261FFD1"/>
<accession>A0A261FFD1</accession>
<feature type="transmembrane region" description="Helical" evidence="1">
    <location>
        <begin position="197"/>
        <end position="215"/>
    </location>
</feature>
<dbReference type="RefSeq" id="WP_094663518.1">
    <property type="nucleotide sequence ID" value="NZ_MWWV01000006.1"/>
</dbReference>
<feature type="transmembrane region" description="Helical" evidence="1">
    <location>
        <begin position="172"/>
        <end position="191"/>
    </location>
</feature>
<feature type="transmembrane region" description="Helical" evidence="1">
    <location>
        <begin position="107"/>
        <end position="129"/>
    </location>
</feature>
<keyword evidence="3" id="KW-1185">Reference proteome</keyword>
<dbReference type="Proteomes" id="UP000216444">
    <property type="component" value="Unassembled WGS sequence"/>
</dbReference>
<evidence type="ECO:0000256" key="1">
    <source>
        <dbReference type="SAM" id="Phobius"/>
    </source>
</evidence>
<evidence type="ECO:0000313" key="2">
    <source>
        <dbReference type="EMBL" id="OZG57890.1"/>
    </source>
</evidence>
<keyword evidence="1" id="KW-0812">Transmembrane</keyword>
<feature type="transmembrane region" description="Helical" evidence="1">
    <location>
        <begin position="141"/>
        <end position="160"/>
    </location>
</feature>